<feature type="region of interest" description="Disordered" evidence="1">
    <location>
        <begin position="121"/>
        <end position="161"/>
    </location>
</feature>
<dbReference type="PANTHER" id="PTHR47219">
    <property type="entry name" value="RAB GTPASE-ACTIVATING PROTEIN 1-LIKE"/>
    <property type="match status" value="1"/>
</dbReference>
<dbReference type="RefSeq" id="XP_064769687.1">
    <property type="nucleotide sequence ID" value="XM_064910244.1"/>
</dbReference>
<evidence type="ECO:0000259" key="2">
    <source>
        <dbReference type="PROSITE" id="PS50086"/>
    </source>
</evidence>
<evidence type="ECO:0000313" key="3">
    <source>
        <dbReference type="EMBL" id="KAK7206654.1"/>
    </source>
</evidence>
<dbReference type="SMART" id="SM00164">
    <property type="entry name" value="TBC"/>
    <property type="match status" value="1"/>
</dbReference>
<dbReference type="GeneID" id="90035756"/>
<gene>
    <name evidence="3" type="ORF">BZA70DRAFT_232188</name>
</gene>
<dbReference type="PANTHER" id="PTHR47219:SF20">
    <property type="entry name" value="TBC1 DOMAIN FAMILY MEMBER 2B"/>
    <property type="match status" value="1"/>
</dbReference>
<dbReference type="Proteomes" id="UP001498771">
    <property type="component" value="Unassembled WGS sequence"/>
</dbReference>
<evidence type="ECO:0000313" key="4">
    <source>
        <dbReference type="Proteomes" id="UP001498771"/>
    </source>
</evidence>
<comment type="caution">
    <text evidence="3">The sequence shown here is derived from an EMBL/GenBank/DDBJ whole genome shotgun (WGS) entry which is preliminary data.</text>
</comment>
<feature type="compositionally biased region" description="Low complexity" evidence="1">
    <location>
        <begin position="129"/>
        <end position="159"/>
    </location>
</feature>
<dbReference type="InterPro" id="IPR050302">
    <property type="entry name" value="Rab_GAP_TBC_domain"/>
</dbReference>
<dbReference type="InterPro" id="IPR035969">
    <property type="entry name" value="Rab-GAP_TBC_sf"/>
</dbReference>
<sequence>FRKQSQYISAADYDEWFAGYEKYMRHRRRRWETYLRDLKIEIGDDGVPLAFPPKSKKTKRYIRKGIPIDWRGAAWFWYAKGPEYLKKNPGLYERLWTRGLGSPPVDSELIERDLHRTFPDNIHYRDTDSQQQPTTTGGSPATTPGSTKSGSSNSRRNSSVPETPIVQSLRRVLYAFSLYVPKTGYCQSLNFVAGLLLLLMEEEKAFWMLVIMTQRYLPGVHEINLEGANIDQGVLMMCVKESLPIVWNKIGAGLEGYMHDDMIVRLPPITLCTAAWFMSGFIGVLPIESVARVWDCFFYEDSKIFFRIALTILKLSEPQIESVRDPMEIFQVVQTIPRQLLDASSLIQSCFRRHNGFGHISQDEISQRR</sequence>
<dbReference type="EMBL" id="JBBJBU010000002">
    <property type="protein sequence ID" value="KAK7206654.1"/>
    <property type="molecule type" value="Genomic_DNA"/>
</dbReference>
<proteinExistence type="predicted"/>
<dbReference type="Pfam" id="PF00566">
    <property type="entry name" value="RabGAP-TBC"/>
    <property type="match status" value="1"/>
</dbReference>
<feature type="non-terminal residue" evidence="3">
    <location>
        <position position="369"/>
    </location>
</feature>
<feature type="non-terminal residue" evidence="3">
    <location>
        <position position="1"/>
    </location>
</feature>
<dbReference type="SUPFAM" id="SSF47923">
    <property type="entry name" value="Ypt/Rab-GAP domain of gyp1p"/>
    <property type="match status" value="2"/>
</dbReference>
<evidence type="ECO:0000256" key="1">
    <source>
        <dbReference type="SAM" id="MobiDB-lite"/>
    </source>
</evidence>
<organism evidence="3 4">
    <name type="scientific">Myxozyma melibiosi</name>
    <dbReference type="NCBI Taxonomy" id="54550"/>
    <lineage>
        <taxon>Eukaryota</taxon>
        <taxon>Fungi</taxon>
        <taxon>Dikarya</taxon>
        <taxon>Ascomycota</taxon>
        <taxon>Saccharomycotina</taxon>
        <taxon>Lipomycetes</taxon>
        <taxon>Lipomycetales</taxon>
        <taxon>Lipomycetaceae</taxon>
        <taxon>Myxozyma</taxon>
    </lineage>
</organism>
<dbReference type="Gene3D" id="1.10.8.270">
    <property type="entry name" value="putative rabgap domain of human tbc1 domain family member 14 like domains"/>
    <property type="match status" value="1"/>
</dbReference>
<feature type="domain" description="Rab-GAP TBC" evidence="2">
    <location>
        <begin position="65"/>
        <end position="301"/>
    </location>
</feature>
<name>A0ABR1F9Y0_9ASCO</name>
<protein>
    <submittedName>
        <fullName evidence="3">Rab-GTPase-TBC domain-containing protein</fullName>
    </submittedName>
</protein>
<reference evidence="3 4" key="1">
    <citation type="submission" date="2024-03" db="EMBL/GenBank/DDBJ databases">
        <title>Genome-scale model development and genomic sequencing of the oleaginous clade Lipomyces.</title>
        <authorList>
            <consortium name="Lawrence Berkeley National Laboratory"/>
            <person name="Czajka J.J."/>
            <person name="Han Y."/>
            <person name="Kim J."/>
            <person name="Mondo S.J."/>
            <person name="Hofstad B.A."/>
            <person name="Robles A."/>
            <person name="Haridas S."/>
            <person name="Riley R."/>
            <person name="LaButti K."/>
            <person name="Pangilinan J."/>
            <person name="Andreopoulos W."/>
            <person name="Lipzen A."/>
            <person name="Yan J."/>
            <person name="Wang M."/>
            <person name="Ng V."/>
            <person name="Grigoriev I.V."/>
            <person name="Spatafora J.W."/>
            <person name="Magnuson J.K."/>
            <person name="Baker S.E."/>
            <person name="Pomraning K.R."/>
        </authorList>
    </citation>
    <scope>NUCLEOTIDE SEQUENCE [LARGE SCALE GENOMIC DNA]</scope>
    <source>
        <strain evidence="3 4">Phaff 52-87</strain>
    </source>
</reference>
<dbReference type="InterPro" id="IPR000195">
    <property type="entry name" value="Rab-GAP-TBC_dom"/>
</dbReference>
<dbReference type="PROSITE" id="PS50086">
    <property type="entry name" value="TBC_RABGAP"/>
    <property type="match status" value="1"/>
</dbReference>
<dbReference type="Gene3D" id="1.10.472.80">
    <property type="entry name" value="Ypt/Rab-GAP domain of gyp1p, domain 3"/>
    <property type="match status" value="1"/>
</dbReference>
<keyword evidence="4" id="KW-1185">Reference proteome</keyword>
<accession>A0ABR1F9Y0</accession>